<evidence type="ECO:0000313" key="1">
    <source>
        <dbReference type="EMBL" id="ACK51354.1"/>
    </source>
</evidence>
<dbReference type="HOGENOM" id="CLU_2602047_0_0_5"/>
<sequence length="79" mass="8748">MIHLSQEIEALARRLAAAQNLPVEEAIRRALHEKLRAAGLRPRRRMSVEGMLAVGAEVAGLPLLDSRSPREITDNLNDL</sequence>
<dbReference type="Pfam" id="PF07704">
    <property type="entry name" value="PSK_trans_fac"/>
    <property type="match status" value="1"/>
</dbReference>
<accession>B8EKI4</accession>
<dbReference type="STRING" id="395965.Msil_2425"/>
<gene>
    <name evidence="1" type="ordered locus">Msil_2425</name>
</gene>
<protein>
    <submittedName>
        <fullName evidence="1">Rv0623-like transcription factor</fullName>
    </submittedName>
</protein>
<name>B8EKI4_METSB</name>
<keyword evidence="2" id="KW-1185">Reference proteome</keyword>
<dbReference type="EMBL" id="CP001280">
    <property type="protein sequence ID" value="ACK51354.1"/>
    <property type="molecule type" value="Genomic_DNA"/>
</dbReference>
<evidence type="ECO:0000313" key="2">
    <source>
        <dbReference type="Proteomes" id="UP000002257"/>
    </source>
</evidence>
<dbReference type="InterPro" id="IPR011660">
    <property type="entry name" value="VapB-like"/>
</dbReference>
<dbReference type="KEGG" id="msl:Msil_2425"/>
<dbReference type="Proteomes" id="UP000002257">
    <property type="component" value="Chromosome"/>
</dbReference>
<organism evidence="1 2">
    <name type="scientific">Methylocella silvestris (strain DSM 15510 / CIP 108128 / LMG 27833 / NCIMB 13906 / BL2)</name>
    <dbReference type="NCBI Taxonomy" id="395965"/>
    <lineage>
        <taxon>Bacteria</taxon>
        <taxon>Pseudomonadati</taxon>
        <taxon>Pseudomonadota</taxon>
        <taxon>Alphaproteobacteria</taxon>
        <taxon>Hyphomicrobiales</taxon>
        <taxon>Beijerinckiaceae</taxon>
        <taxon>Methylocella</taxon>
    </lineage>
</organism>
<dbReference type="eggNOG" id="ENOG5033CW3">
    <property type="taxonomic scope" value="Bacteria"/>
</dbReference>
<dbReference type="RefSeq" id="WP_012591423.1">
    <property type="nucleotide sequence ID" value="NC_011666.1"/>
</dbReference>
<dbReference type="AlphaFoldDB" id="B8EKI4"/>
<dbReference type="OrthoDB" id="8373733at2"/>
<reference evidence="1 2" key="1">
    <citation type="journal article" date="2010" name="J. Bacteriol.">
        <title>Complete genome sequence of the aerobic facultative methanotroph Methylocella silvestris BL2.</title>
        <authorList>
            <person name="Chen Y."/>
            <person name="Crombie A."/>
            <person name="Rahman M.T."/>
            <person name="Dedysh S.N."/>
            <person name="Liesack W."/>
            <person name="Stott M.B."/>
            <person name="Alam M."/>
            <person name="Theisen A.R."/>
            <person name="Murrell J.C."/>
            <person name="Dunfield P.F."/>
        </authorList>
    </citation>
    <scope>NUCLEOTIDE SEQUENCE [LARGE SCALE GENOMIC DNA]</scope>
    <source>
        <strain evidence="2">DSM 15510 / CIP 108128 / LMG 27833 / NCIMB 13906 / BL2</strain>
    </source>
</reference>
<proteinExistence type="predicted"/>